<dbReference type="PROSITE" id="PS50294">
    <property type="entry name" value="WD_REPEATS_REGION"/>
    <property type="match status" value="1"/>
</dbReference>
<dbReference type="PANTHER" id="PTHR19918:SF8">
    <property type="entry name" value="FI02843P"/>
    <property type="match status" value="1"/>
</dbReference>
<feature type="domain" description="CDC20/Fizzy WD40" evidence="9">
    <location>
        <begin position="158"/>
        <end position="458"/>
    </location>
</feature>
<protein>
    <recommendedName>
        <fullName evidence="9">CDC20/Fizzy WD40 domain-containing protein</fullName>
    </recommendedName>
</protein>
<feature type="repeat" description="WD" evidence="7">
    <location>
        <begin position="427"/>
        <end position="460"/>
    </location>
</feature>
<dbReference type="Pfam" id="PF24807">
    <property type="entry name" value="WD40_CDC20-Fz"/>
    <property type="match status" value="1"/>
</dbReference>
<dbReference type="InterPro" id="IPR056150">
    <property type="entry name" value="WD40_CDC20-Fz"/>
</dbReference>
<evidence type="ECO:0000259" key="9">
    <source>
        <dbReference type="Pfam" id="PF24807"/>
    </source>
</evidence>
<evidence type="ECO:0000256" key="5">
    <source>
        <dbReference type="ARBA" id="ARBA00022776"/>
    </source>
</evidence>
<dbReference type="OrthoDB" id="10263272at2759"/>
<gene>
    <name evidence="10" type="ORF">KFE25_012815</name>
</gene>
<keyword evidence="11" id="KW-1185">Reference proteome</keyword>
<dbReference type="SMART" id="SM00320">
    <property type="entry name" value="WD40"/>
    <property type="match status" value="6"/>
</dbReference>
<reference evidence="10" key="1">
    <citation type="submission" date="2021-05" db="EMBL/GenBank/DDBJ databases">
        <title>The genome of the haptophyte Pavlova lutheri (Diacronema luteri, Pavlovales) - a model for lipid biosynthesis in eukaryotic algae.</title>
        <authorList>
            <person name="Hulatt C.J."/>
            <person name="Posewitz M.C."/>
        </authorList>
    </citation>
    <scope>NUCLEOTIDE SEQUENCE</scope>
    <source>
        <strain evidence="10">NIVA-4/92</strain>
    </source>
</reference>
<evidence type="ECO:0000256" key="1">
    <source>
        <dbReference type="ARBA" id="ARBA00006445"/>
    </source>
</evidence>
<dbReference type="Gene3D" id="2.130.10.10">
    <property type="entry name" value="YVTN repeat-like/Quinoprotein amine dehydrogenase"/>
    <property type="match status" value="1"/>
</dbReference>
<evidence type="ECO:0000256" key="3">
    <source>
        <dbReference type="ARBA" id="ARBA00022618"/>
    </source>
</evidence>
<keyword evidence="5" id="KW-0498">Mitosis</keyword>
<proteinExistence type="inferred from homology"/>
<evidence type="ECO:0000313" key="11">
    <source>
        <dbReference type="Proteomes" id="UP000751190"/>
    </source>
</evidence>
<keyword evidence="3" id="KW-0132">Cell division</keyword>
<dbReference type="InterPro" id="IPR036322">
    <property type="entry name" value="WD40_repeat_dom_sf"/>
</dbReference>
<accession>A0A8J5XAA5</accession>
<dbReference type="PANTHER" id="PTHR19918">
    <property type="entry name" value="CELL DIVISION CYCLE 20 CDC20 FIZZY -RELATED"/>
    <property type="match status" value="1"/>
</dbReference>
<feature type="compositionally biased region" description="Low complexity" evidence="8">
    <location>
        <begin position="40"/>
        <end position="51"/>
    </location>
</feature>
<dbReference type="GO" id="GO:0051301">
    <property type="term" value="P:cell division"/>
    <property type="evidence" value="ECO:0007669"/>
    <property type="project" value="UniProtKB-KW"/>
</dbReference>
<dbReference type="GO" id="GO:0010997">
    <property type="term" value="F:anaphase-promoting complex binding"/>
    <property type="evidence" value="ECO:0007669"/>
    <property type="project" value="InterPro"/>
</dbReference>
<organism evidence="10 11">
    <name type="scientific">Diacronema lutheri</name>
    <name type="common">Unicellular marine alga</name>
    <name type="synonym">Monochrysis lutheri</name>
    <dbReference type="NCBI Taxonomy" id="2081491"/>
    <lineage>
        <taxon>Eukaryota</taxon>
        <taxon>Haptista</taxon>
        <taxon>Haptophyta</taxon>
        <taxon>Pavlovophyceae</taxon>
        <taxon>Pavlovales</taxon>
        <taxon>Pavlovaceae</taxon>
        <taxon>Diacronema</taxon>
    </lineage>
</organism>
<dbReference type="OMA" id="NTHTCAM"/>
<comment type="similarity">
    <text evidence="1">Belongs to the WD repeat CDC20/Fizzy family.</text>
</comment>
<dbReference type="GO" id="GO:0031145">
    <property type="term" value="P:anaphase-promoting complex-dependent catabolic process"/>
    <property type="evidence" value="ECO:0007669"/>
    <property type="project" value="TreeGrafter"/>
</dbReference>
<keyword evidence="2 7" id="KW-0853">WD repeat</keyword>
<dbReference type="InterPro" id="IPR001680">
    <property type="entry name" value="WD40_rpt"/>
</dbReference>
<evidence type="ECO:0000256" key="4">
    <source>
        <dbReference type="ARBA" id="ARBA00022737"/>
    </source>
</evidence>
<evidence type="ECO:0000256" key="7">
    <source>
        <dbReference type="PROSITE-ProRule" id="PRU00221"/>
    </source>
</evidence>
<dbReference type="AlphaFoldDB" id="A0A8J5XAA5"/>
<evidence type="ECO:0000256" key="8">
    <source>
        <dbReference type="SAM" id="MobiDB-lite"/>
    </source>
</evidence>
<feature type="repeat" description="WD" evidence="7">
    <location>
        <begin position="212"/>
        <end position="246"/>
    </location>
</feature>
<sequence length="486" mass="52470">MAEAAGEESGVQLRVEAPPSPGVRVRSTPPRSAPLRRPRSPAALGSPGASSCDRFIPNRGAFDMAVSQFEIARAGDAENARHDYNASPAKEEYKRELASTLYHAQPCSNRVLAFSPRAAPAPPSPSASLRVLYSLNRDALNTPKRHLRPIPQMAERILDAPDLIDDFYLNLLDWSSRNVLVIALGSAVYLWNNADGQISKLCHGSTSAPVDIAAVSWCPDGRRLMVGTSRNAIELWDAVALKRVRTLDGHTSRVGSLAWANGSMCSSGARNGEIRHHDVRAPGCAASLSRAHALEVCGLKWSSPAASSSSSGSRLASGGNDNRLNIWDDRNLAMPAFSLTKHSAAVKALAWAPWQRHLLASGGGTADRMIRLWNTATGACHHAVDTHSQVCALQWSQHDKELVSSHGFSRNQLVLWSYPSMVKLAELSGHTSRVLHLAQSPDGETVASAGADETLRFWRILGGARDKPGAHELDWRTGVAETRAIR</sequence>
<dbReference type="GO" id="GO:1990757">
    <property type="term" value="F:ubiquitin ligase activator activity"/>
    <property type="evidence" value="ECO:0007669"/>
    <property type="project" value="TreeGrafter"/>
</dbReference>
<dbReference type="Proteomes" id="UP000751190">
    <property type="component" value="Unassembled WGS sequence"/>
</dbReference>
<dbReference type="PROSITE" id="PS50082">
    <property type="entry name" value="WD_REPEATS_2"/>
    <property type="match status" value="3"/>
</dbReference>
<comment type="caution">
    <text evidence="10">The sequence shown here is derived from an EMBL/GenBank/DDBJ whole genome shotgun (WGS) entry which is preliminary data.</text>
</comment>
<dbReference type="SUPFAM" id="SSF50978">
    <property type="entry name" value="WD40 repeat-like"/>
    <property type="match status" value="1"/>
</dbReference>
<dbReference type="InterPro" id="IPR033010">
    <property type="entry name" value="Cdc20/Fizzy"/>
</dbReference>
<evidence type="ECO:0000256" key="6">
    <source>
        <dbReference type="ARBA" id="ARBA00023306"/>
    </source>
</evidence>
<feature type="repeat" description="WD" evidence="7">
    <location>
        <begin position="309"/>
        <end position="328"/>
    </location>
</feature>
<evidence type="ECO:0000256" key="2">
    <source>
        <dbReference type="ARBA" id="ARBA00022574"/>
    </source>
</evidence>
<feature type="region of interest" description="Disordered" evidence="8">
    <location>
        <begin position="1"/>
        <end position="51"/>
    </location>
</feature>
<dbReference type="InterPro" id="IPR015943">
    <property type="entry name" value="WD40/YVTN_repeat-like_dom_sf"/>
</dbReference>
<dbReference type="EMBL" id="JAGTXO010000040">
    <property type="protein sequence ID" value="KAG8459480.1"/>
    <property type="molecule type" value="Genomic_DNA"/>
</dbReference>
<dbReference type="GO" id="GO:1905786">
    <property type="term" value="P:positive regulation of anaphase-promoting complex-dependent catabolic process"/>
    <property type="evidence" value="ECO:0007669"/>
    <property type="project" value="TreeGrafter"/>
</dbReference>
<keyword evidence="4" id="KW-0677">Repeat</keyword>
<name>A0A8J5XAA5_DIALT</name>
<dbReference type="GO" id="GO:0005680">
    <property type="term" value="C:anaphase-promoting complex"/>
    <property type="evidence" value="ECO:0007669"/>
    <property type="project" value="TreeGrafter"/>
</dbReference>
<keyword evidence="6" id="KW-0131">Cell cycle</keyword>
<evidence type="ECO:0000313" key="10">
    <source>
        <dbReference type="EMBL" id="KAG8459480.1"/>
    </source>
</evidence>